<accession>D6SN46</accession>
<keyword evidence="4" id="KW-1185">Reference proteome</keyword>
<protein>
    <submittedName>
        <fullName evidence="3">Polymorphic outer membrane protein</fullName>
    </submittedName>
</protein>
<dbReference type="OrthoDB" id="292920at2"/>
<dbReference type="AlphaFoldDB" id="D6SN46"/>
<dbReference type="Pfam" id="PF13229">
    <property type="entry name" value="Beta_helix"/>
    <property type="match status" value="1"/>
</dbReference>
<organism evidence="3 4">
    <name type="scientific">Desulfonatronospira thiodismutans ASO3-1</name>
    <dbReference type="NCBI Taxonomy" id="555779"/>
    <lineage>
        <taxon>Bacteria</taxon>
        <taxon>Pseudomonadati</taxon>
        <taxon>Thermodesulfobacteriota</taxon>
        <taxon>Desulfovibrionia</taxon>
        <taxon>Desulfovibrionales</taxon>
        <taxon>Desulfonatronovibrionaceae</taxon>
        <taxon>Desulfonatronospira</taxon>
    </lineage>
</organism>
<evidence type="ECO:0000259" key="2">
    <source>
        <dbReference type="Pfam" id="PF13229"/>
    </source>
</evidence>
<dbReference type="Proteomes" id="UP000005496">
    <property type="component" value="Unassembled WGS sequence"/>
</dbReference>
<reference evidence="3" key="1">
    <citation type="submission" date="2010-05" db="EMBL/GenBank/DDBJ databases">
        <title>The draft genome of Desulfonatronospira thiodismutans ASO3-1.</title>
        <authorList>
            <consortium name="US DOE Joint Genome Institute (JGI-PGF)"/>
            <person name="Lucas S."/>
            <person name="Copeland A."/>
            <person name="Lapidus A."/>
            <person name="Cheng J.-F."/>
            <person name="Bruce D."/>
            <person name="Goodwin L."/>
            <person name="Pitluck S."/>
            <person name="Chertkov O."/>
            <person name="Brettin T."/>
            <person name="Detter J.C."/>
            <person name="Han C."/>
            <person name="Land M.L."/>
            <person name="Hauser L."/>
            <person name="Kyrpides N."/>
            <person name="Mikhailova N."/>
            <person name="Muyzer G."/>
            <person name="Woyke T."/>
        </authorList>
    </citation>
    <scope>NUCLEOTIDE SEQUENCE [LARGE SCALE GENOMIC DNA]</scope>
    <source>
        <strain evidence="3">ASO3-1</strain>
    </source>
</reference>
<proteinExistence type="predicted"/>
<evidence type="ECO:0000313" key="4">
    <source>
        <dbReference type="Proteomes" id="UP000005496"/>
    </source>
</evidence>
<dbReference type="EMBL" id="ACJN02000002">
    <property type="protein sequence ID" value="EFI34172.1"/>
    <property type="molecule type" value="Genomic_DNA"/>
</dbReference>
<evidence type="ECO:0000256" key="1">
    <source>
        <dbReference type="SAM" id="SignalP"/>
    </source>
</evidence>
<feature type="chain" id="PRO_5003088119" evidence="1">
    <location>
        <begin position="22"/>
        <end position="193"/>
    </location>
</feature>
<dbReference type="InterPro" id="IPR011050">
    <property type="entry name" value="Pectin_lyase_fold/virulence"/>
</dbReference>
<evidence type="ECO:0000313" key="3">
    <source>
        <dbReference type="EMBL" id="EFI34172.1"/>
    </source>
</evidence>
<feature type="signal peptide" evidence="1">
    <location>
        <begin position="1"/>
        <end position="21"/>
    </location>
</feature>
<gene>
    <name evidence="3" type="ORF">Dthio_PD1520</name>
</gene>
<name>D6SN46_9BACT</name>
<sequence>MKRWMISILLLSLVGCTTAHYRVHDKEELRYALEDPDNLAGKELVIRIASSISDIGRPFVYDGSSDLRLTGAPAELTSHGRNHLLRSDSKAKITLENLTFSGGRTGVGSERGGAVYHLGDLVINDCKFLDNAAEFGGAVYAGGRVDIQRSRFEHNQARWRGGAVYSEDKITTTDSIYQDNSEPVLYVRDKGVK</sequence>
<dbReference type="SUPFAM" id="SSF51126">
    <property type="entry name" value="Pectin lyase-like"/>
    <property type="match status" value="1"/>
</dbReference>
<comment type="caution">
    <text evidence="3">The sequence shown here is derived from an EMBL/GenBank/DDBJ whole genome shotgun (WGS) entry which is preliminary data.</text>
</comment>
<feature type="domain" description="Right handed beta helix" evidence="2">
    <location>
        <begin position="75"/>
        <end position="182"/>
    </location>
</feature>
<keyword evidence="1" id="KW-0732">Signal</keyword>
<dbReference type="InterPro" id="IPR039448">
    <property type="entry name" value="Beta_helix"/>
</dbReference>
<dbReference type="PROSITE" id="PS51257">
    <property type="entry name" value="PROKAR_LIPOPROTEIN"/>
    <property type="match status" value="1"/>
</dbReference>